<organism evidence="2 4">
    <name type="scientific">Lactobacillus kefiranofaciens</name>
    <dbReference type="NCBI Taxonomy" id="267818"/>
    <lineage>
        <taxon>Bacteria</taxon>
        <taxon>Bacillati</taxon>
        <taxon>Bacillota</taxon>
        <taxon>Bacilli</taxon>
        <taxon>Lactobacillales</taxon>
        <taxon>Lactobacillaceae</taxon>
        <taxon>Lactobacillus</taxon>
    </lineage>
</organism>
<dbReference type="AlphaFoldDB" id="A0AAX3UE61"/>
<reference evidence="1 3" key="1">
    <citation type="submission" date="2016-10" db="EMBL/GenBank/DDBJ databases">
        <authorList>
            <person name="Varghese N."/>
            <person name="Submissions S."/>
        </authorList>
    </citation>
    <scope>NUCLEOTIDE SEQUENCE [LARGE SCALE GENOMIC DNA]</scope>
    <source>
        <strain evidence="1 3">ATCC 43761</strain>
    </source>
</reference>
<sequence>MRLTDLLQLIDDLNINTALYFKNEERLYPLSKLTIENGRCLLHVGPRAMTKAKLIKIVGHMHGRGIPLLIKIQEREIHIFGLQIKEDNGTVILM</sequence>
<dbReference type="Proteomes" id="UP000181860">
    <property type="component" value="Unassembled WGS sequence"/>
</dbReference>
<gene>
    <name evidence="2" type="ORF">QEJ78_00360</name>
    <name evidence="1" type="ORF">SAMN02983011_00633</name>
</gene>
<protein>
    <submittedName>
        <fullName evidence="2">Uncharacterized protein</fullName>
    </submittedName>
</protein>
<evidence type="ECO:0000313" key="4">
    <source>
        <dbReference type="Proteomes" id="UP001242513"/>
    </source>
</evidence>
<proteinExistence type="predicted"/>
<evidence type="ECO:0000313" key="3">
    <source>
        <dbReference type="Proteomes" id="UP000181860"/>
    </source>
</evidence>
<reference evidence="2" key="3">
    <citation type="submission" date="2023-04" db="EMBL/GenBank/DDBJ databases">
        <authorList>
            <person name="Wang Y."/>
        </authorList>
    </citation>
    <scope>NUCLEOTIDE SEQUENCE</scope>
    <source>
        <strain evidence="2">ZW18</strain>
    </source>
</reference>
<dbReference type="EMBL" id="CP123735">
    <property type="protein sequence ID" value="WGO85986.1"/>
    <property type="molecule type" value="Genomic_DNA"/>
</dbReference>
<dbReference type="GeneID" id="72687375"/>
<dbReference type="EMBL" id="FMXC01000004">
    <property type="protein sequence ID" value="SDA44984.1"/>
    <property type="molecule type" value="Genomic_DNA"/>
</dbReference>
<name>A0AAX3UE61_9LACO</name>
<evidence type="ECO:0000313" key="1">
    <source>
        <dbReference type="EMBL" id="SDA44984.1"/>
    </source>
</evidence>
<reference evidence="2" key="2">
    <citation type="journal article" date="2022" name="Food Funct.">
        <title>Lactobacillus kefiranofaciens ZW18 from Kefir enhances the anti-tumor effect of anti-programmed cell death 1 (PD-1) immunotherapy by modulating the gut microbiota.</title>
        <authorList>
            <person name="Zhao J."/>
            <person name="Wang Y."/>
            <person name="Wang J."/>
            <person name="Lv M."/>
            <person name="Zhou C."/>
            <person name="Jia L."/>
            <person name="Geng W."/>
        </authorList>
    </citation>
    <scope>NUCLEOTIDE SEQUENCE</scope>
    <source>
        <strain evidence="2">ZW18</strain>
    </source>
</reference>
<accession>A0AAX3UE61</accession>
<keyword evidence="3" id="KW-1185">Reference proteome</keyword>
<evidence type="ECO:0000313" key="2">
    <source>
        <dbReference type="EMBL" id="WGO85986.1"/>
    </source>
</evidence>
<dbReference type="Proteomes" id="UP001242513">
    <property type="component" value="Chromosome"/>
</dbReference>
<dbReference type="RefSeq" id="WP_025084093.1">
    <property type="nucleotide sequence ID" value="NZ_CP061341.1"/>
</dbReference>